<accession>A0A2W5F2A2</accession>
<gene>
    <name evidence="2" type="ORF">DI598_07665</name>
</gene>
<feature type="domain" description="Glutaredoxin" evidence="1">
    <location>
        <begin position="7"/>
        <end position="52"/>
    </location>
</feature>
<proteinExistence type="predicted"/>
<evidence type="ECO:0000313" key="3">
    <source>
        <dbReference type="Proteomes" id="UP000249645"/>
    </source>
</evidence>
<dbReference type="CDD" id="cd02947">
    <property type="entry name" value="TRX_family"/>
    <property type="match status" value="1"/>
</dbReference>
<dbReference type="InterPro" id="IPR002109">
    <property type="entry name" value="Glutaredoxin"/>
</dbReference>
<reference evidence="2 3" key="1">
    <citation type="submission" date="2017-11" db="EMBL/GenBank/DDBJ databases">
        <title>Infants hospitalized years apart are colonized by the same room-sourced microbial strains.</title>
        <authorList>
            <person name="Brooks B."/>
            <person name="Olm M.R."/>
            <person name="Firek B.A."/>
            <person name="Baker R."/>
            <person name="Thomas B.C."/>
            <person name="Morowitz M.J."/>
            <person name="Banfield J.F."/>
        </authorList>
    </citation>
    <scope>NUCLEOTIDE SEQUENCE [LARGE SCALE GENOMIC DNA]</scope>
    <source>
        <strain evidence="2">S2_009_000_R2_76</strain>
    </source>
</reference>
<dbReference type="SUPFAM" id="SSF52833">
    <property type="entry name" value="Thioredoxin-like"/>
    <property type="match status" value="1"/>
</dbReference>
<organism evidence="2 3">
    <name type="scientific">Pseudopedobacter saltans</name>
    <dbReference type="NCBI Taxonomy" id="151895"/>
    <lineage>
        <taxon>Bacteria</taxon>
        <taxon>Pseudomonadati</taxon>
        <taxon>Bacteroidota</taxon>
        <taxon>Sphingobacteriia</taxon>
        <taxon>Sphingobacteriales</taxon>
        <taxon>Sphingobacteriaceae</taxon>
        <taxon>Pseudopedobacter</taxon>
    </lineage>
</organism>
<protein>
    <submittedName>
        <fullName evidence="2">Thiol reductase thioredoxin</fullName>
    </submittedName>
</protein>
<evidence type="ECO:0000313" key="2">
    <source>
        <dbReference type="EMBL" id="PZP49508.1"/>
    </source>
</evidence>
<sequence length="80" mass="9335">MKRFIKFEKQDCAPCNMVSDYLDRKGIDYEKINAFDQPEVAARFRVRSLPTVIVLDQEEEVGRVIGFKPEELNKWIAEAV</sequence>
<dbReference type="Pfam" id="PF00462">
    <property type="entry name" value="Glutaredoxin"/>
    <property type="match status" value="1"/>
</dbReference>
<evidence type="ECO:0000259" key="1">
    <source>
        <dbReference type="Pfam" id="PF00462"/>
    </source>
</evidence>
<name>A0A2W5F2A2_9SPHI</name>
<dbReference type="Gene3D" id="3.40.30.10">
    <property type="entry name" value="Glutaredoxin"/>
    <property type="match status" value="1"/>
</dbReference>
<dbReference type="InterPro" id="IPR036249">
    <property type="entry name" value="Thioredoxin-like_sf"/>
</dbReference>
<dbReference type="Proteomes" id="UP000249645">
    <property type="component" value="Unassembled WGS sequence"/>
</dbReference>
<comment type="caution">
    <text evidence="2">The sequence shown here is derived from an EMBL/GenBank/DDBJ whole genome shotgun (WGS) entry which is preliminary data.</text>
</comment>
<dbReference type="EMBL" id="QFOI01000108">
    <property type="protein sequence ID" value="PZP49508.1"/>
    <property type="molecule type" value="Genomic_DNA"/>
</dbReference>
<dbReference type="AlphaFoldDB" id="A0A2W5F2A2"/>